<evidence type="ECO:0000256" key="5">
    <source>
        <dbReference type="SAM" id="MobiDB-lite"/>
    </source>
</evidence>
<feature type="transmembrane region" description="Helical" evidence="6">
    <location>
        <begin position="58"/>
        <end position="77"/>
    </location>
</feature>
<keyword evidence="9" id="KW-1185">Reference proteome</keyword>
<accession>A0ABP6ZIF8</accession>
<evidence type="ECO:0000313" key="9">
    <source>
        <dbReference type="Proteomes" id="UP001501490"/>
    </source>
</evidence>
<evidence type="ECO:0000259" key="7">
    <source>
        <dbReference type="Pfam" id="PF04932"/>
    </source>
</evidence>
<evidence type="ECO:0000256" key="1">
    <source>
        <dbReference type="ARBA" id="ARBA00004141"/>
    </source>
</evidence>
<feature type="transmembrane region" description="Helical" evidence="6">
    <location>
        <begin position="371"/>
        <end position="391"/>
    </location>
</feature>
<feature type="transmembrane region" description="Helical" evidence="6">
    <location>
        <begin position="226"/>
        <end position="248"/>
    </location>
</feature>
<evidence type="ECO:0000256" key="3">
    <source>
        <dbReference type="ARBA" id="ARBA00022989"/>
    </source>
</evidence>
<proteinExistence type="predicted"/>
<organism evidence="8 9">
    <name type="scientific">Microlunatus ginsengisoli</name>
    <dbReference type="NCBI Taxonomy" id="363863"/>
    <lineage>
        <taxon>Bacteria</taxon>
        <taxon>Bacillati</taxon>
        <taxon>Actinomycetota</taxon>
        <taxon>Actinomycetes</taxon>
        <taxon>Propionibacteriales</taxon>
        <taxon>Propionibacteriaceae</taxon>
        <taxon>Microlunatus</taxon>
    </lineage>
</organism>
<sequence length="465" mass="49431">MVQLAAWLVLCLAIAWLLRNRVAYAIAVAIVVWAAVPALGGHHLTGLSGSGIAFHPATWLVLLTFVVQLVTNPLAIARVLGRHYLVVLSVLVFIAGAFITSRFTASGGTRLLMDQIVAPFLLWLVVVAAGEGRREVLKVVRNAVLLGVAFQSVMALLQLAFDDVLLYANDYAQLDWFTPEQFHQRWMGTADSPLVLSMAACVAAALALSVRLPVWRFTLVGLYASAAVITQSRTGVIVIGLVVVYAIIRSRMALWSRALASIAVAGIAFYLLGSTLVAGVAGRFANDTGSTNARVLAFRFVADHWTEFLLTGQGLISSYTIARNAGLETSLENSFLMYAIDTGFLLATLYFGTQVVIVARYGLAQLSVRGVTLAAGIGVLMQHSFSAVAFANQSGTLIWACLALVVVAWSLPLSNQPPVPLATSQRPRRHLRPTDAHPSGAQPADTDQPNVGAPAAVSAATSSGS</sequence>
<comment type="caution">
    <text evidence="8">The sequence shown here is derived from an EMBL/GenBank/DDBJ whole genome shotgun (WGS) entry which is preliminary data.</text>
</comment>
<feature type="transmembrane region" description="Helical" evidence="6">
    <location>
        <begin position="397"/>
        <end position="414"/>
    </location>
</feature>
<evidence type="ECO:0000256" key="2">
    <source>
        <dbReference type="ARBA" id="ARBA00022692"/>
    </source>
</evidence>
<dbReference type="EMBL" id="BAABAB010000006">
    <property type="protein sequence ID" value="GAA3608813.1"/>
    <property type="molecule type" value="Genomic_DNA"/>
</dbReference>
<keyword evidence="3 6" id="KW-1133">Transmembrane helix</keyword>
<feature type="transmembrane region" description="Helical" evidence="6">
    <location>
        <begin position="296"/>
        <end position="316"/>
    </location>
</feature>
<feature type="transmembrane region" description="Helical" evidence="6">
    <location>
        <begin position="336"/>
        <end position="359"/>
    </location>
</feature>
<name>A0ABP6ZIF8_9ACTN</name>
<keyword evidence="2 6" id="KW-0812">Transmembrane</keyword>
<feature type="transmembrane region" description="Helical" evidence="6">
    <location>
        <begin position="194"/>
        <end position="214"/>
    </location>
</feature>
<feature type="transmembrane region" description="Helical" evidence="6">
    <location>
        <begin position="84"/>
        <end position="105"/>
    </location>
</feature>
<dbReference type="RefSeq" id="WP_344801807.1">
    <property type="nucleotide sequence ID" value="NZ_BAABAB010000006.1"/>
</dbReference>
<evidence type="ECO:0000256" key="6">
    <source>
        <dbReference type="SAM" id="Phobius"/>
    </source>
</evidence>
<dbReference type="Proteomes" id="UP001501490">
    <property type="component" value="Unassembled WGS sequence"/>
</dbReference>
<keyword evidence="4 6" id="KW-0472">Membrane</keyword>
<feature type="transmembrane region" description="Helical" evidence="6">
    <location>
        <begin position="142"/>
        <end position="161"/>
    </location>
</feature>
<comment type="subcellular location">
    <subcellularLocation>
        <location evidence="1">Membrane</location>
        <topology evidence="1">Multi-pass membrane protein</topology>
    </subcellularLocation>
</comment>
<feature type="transmembrane region" description="Helical" evidence="6">
    <location>
        <begin position="111"/>
        <end position="130"/>
    </location>
</feature>
<evidence type="ECO:0000256" key="4">
    <source>
        <dbReference type="ARBA" id="ARBA00023136"/>
    </source>
</evidence>
<protein>
    <recommendedName>
        <fullName evidence="7">O-antigen ligase-related domain-containing protein</fullName>
    </recommendedName>
</protein>
<feature type="transmembrane region" description="Helical" evidence="6">
    <location>
        <begin position="260"/>
        <end position="284"/>
    </location>
</feature>
<evidence type="ECO:0000313" key="8">
    <source>
        <dbReference type="EMBL" id="GAA3608813.1"/>
    </source>
</evidence>
<reference evidence="9" key="1">
    <citation type="journal article" date="2019" name="Int. J. Syst. Evol. Microbiol.">
        <title>The Global Catalogue of Microorganisms (GCM) 10K type strain sequencing project: providing services to taxonomists for standard genome sequencing and annotation.</title>
        <authorList>
            <consortium name="The Broad Institute Genomics Platform"/>
            <consortium name="The Broad Institute Genome Sequencing Center for Infectious Disease"/>
            <person name="Wu L."/>
            <person name="Ma J."/>
        </authorList>
    </citation>
    <scope>NUCLEOTIDE SEQUENCE [LARGE SCALE GENOMIC DNA]</scope>
    <source>
        <strain evidence="9">JCM 16929</strain>
    </source>
</reference>
<feature type="region of interest" description="Disordered" evidence="5">
    <location>
        <begin position="419"/>
        <end position="465"/>
    </location>
</feature>
<dbReference type="Pfam" id="PF04932">
    <property type="entry name" value="Wzy_C"/>
    <property type="match status" value="1"/>
</dbReference>
<feature type="domain" description="O-antigen ligase-related" evidence="7">
    <location>
        <begin position="221"/>
        <end position="351"/>
    </location>
</feature>
<dbReference type="InterPro" id="IPR007016">
    <property type="entry name" value="O-antigen_ligase-rel_domated"/>
</dbReference>
<gene>
    <name evidence="8" type="ORF">GCM10022236_08090</name>
</gene>